<proteinExistence type="predicted"/>
<protein>
    <submittedName>
        <fullName evidence="2">Uncharacterized protein</fullName>
    </submittedName>
</protein>
<evidence type="ECO:0000313" key="2">
    <source>
        <dbReference type="EMBL" id="KIK94554.1"/>
    </source>
</evidence>
<dbReference type="Proteomes" id="UP000054538">
    <property type="component" value="Unassembled WGS sequence"/>
</dbReference>
<keyword evidence="3" id="KW-1185">Reference proteome</keyword>
<feature type="region of interest" description="Disordered" evidence="1">
    <location>
        <begin position="50"/>
        <end position="231"/>
    </location>
</feature>
<dbReference type="STRING" id="930991.A0A0D0E244"/>
<dbReference type="OrthoDB" id="2976199at2759"/>
<dbReference type="EMBL" id="KN825098">
    <property type="protein sequence ID" value="KIK94554.1"/>
    <property type="molecule type" value="Genomic_DNA"/>
</dbReference>
<dbReference type="InParanoid" id="A0A0D0E244"/>
<feature type="compositionally biased region" description="Basic and acidic residues" evidence="1">
    <location>
        <begin position="82"/>
        <end position="103"/>
    </location>
</feature>
<sequence>MTEYDYSPAAYERYIAQQTRVSNWVTDTLQQSHAYRDPFILSPTLRDRAFYDEPDRRTTTTRPVPTRPQLLDERSAGSSSRPPRDRTRSYSEHRQRDHDRDLRPSPTKHRSHSHSRSSSTQRSAQITYQPSPPHASQPYAYPQPHTTSRTPAARMHSSPPGYAIYQYPTGNGHNSSRAARAPAPPPGQIYQIYPERQPYATSREQLHRGSSQARRRSSKPPPQPYLVVPGDGPRAEYKRGVRLSFTHVFVSC</sequence>
<organism evidence="2 3">
    <name type="scientific">Paxillus rubicundulus Ve08.2h10</name>
    <dbReference type="NCBI Taxonomy" id="930991"/>
    <lineage>
        <taxon>Eukaryota</taxon>
        <taxon>Fungi</taxon>
        <taxon>Dikarya</taxon>
        <taxon>Basidiomycota</taxon>
        <taxon>Agaricomycotina</taxon>
        <taxon>Agaricomycetes</taxon>
        <taxon>Agaricomycetidae</taxon>
        <taxon>Boletales</taxon>
        <taxon>Paxilineae</taxon>
        <taxon>Paxillaceae</taxon>
        <taxon>Paxillus</taxon>
    </lineage>
</organism>
<dbReference type="AlphaFoldDB" id="A0A0D0E244"/>
<accession>A0A0D0E244</accession>
<reference evidence="2 3" key="1">
    <citation type="submission" date="2014-04" db="EMBL/GenBank/DDBJ databases">
        <authorList>
            <consortium name="DOE Joint Genome Institute"/>
            <person name="Kuo A."/>
            <person name="Kohler A."/>
            <person name="Jargeat P."/>
            <person name="Nagy L.G."/>
            <person name="Floudas D."/>
            <person name="Copeland A."/>
            <person name="Barry K.W."/>
            <person name="Cichocki N."/>
            <person name="Veneault-Fourrey C."/>
            <person name="LaButti K."/>
            <person name="Lindquist E.A."/>
            <person name="Lipzen A."/>
            <person name="Lundell T."/>
            <person name="Morin E."/>
            <person name="Murat C."/>
            <person name="Sun H."/>
            <person name="Tunlid A."/>
            <person name="Henrissat B."/>
            <person name="Grigoriev I.V."/>
            <person name="Hibbett D.S."/>
            <person name="Martin F."/>
            <person name="Nordberg H.P."/>
            <person name="Cantor M.N."/>
            <person name="Hua S.X."/>
        </authorList>
    </citation>
    <scope>NUCLEOTIDE SEQUENCE [LARGE SCALE GENOMIC DNA]</scope>
    <source>
        <strain evidence="2 3">Ve08.2h10</strain>
    </source>
</reference>
<reference evidence="3" key="2">
    <citation type="submission" date="2015-01" db="EMBL/GenBank/DDBJ databases">
        <title>Evolutionary Origins and Diversification of the Mycorrhizal Mutualists.</title>
        <authorList>
            <consortium name="DOE Joint Genome Institute"/>
            <consortium name="Mycorrhizal Genomics Consortium"/>
            <person name="Kohler A."/>
            <person name="Kuo A."/>
            <person name="Nagy L.G."/>
            <person name="Floudas D."/>
            <person name="Copeland A."/>
            <person name="Barry K.W."/>
            <person name="Cichocki N."/>
            <person name="Veneault-Fourrey C."/>
            <person name="LaButti K."/>
            <person name="Lindquist E.A."/>
            <person name="Lipzen A."/>
            <person name="Lundell T."/>
            <person name="Morin E."/>
            <person name="Murat C."/>
            <person name="Riley R."/>
            <person name="Ohm R."/>
            <person name="Sun H."/>
            <person name="Tunlid A."/>
            <person name="Henrissat B."/>
            <person name="Grigoriev I.V."/>
            <person name="Hibbett D.S."/>
            <person name="Martin F."/>
        </authorList>
    </citation>
    <scope>NUCLEOTIDE SEQUENCE [LARGE SCALE GENOMIC DNA]</scope>
    <source>
        <strain evidence="3">Ve08.2h10</strain>
    </source>
</reference>
<feature type="compositionally biased region" description="Polar residues" evidence="1">
    <location>
        <begin position="199"/>
        <end position="212"/>
    </location>
</feature>
<name>A0A0D0E244_9AGAM</name>
<feature type="compositionally biased region" description="Basic residues" evidence="1">
    <location>
        <begin position="106"/>
        <end position="115"/>
    </location>
</feature>
<dbReference type="HOGENOM" id="CLU_983915_0_0_1"/>
<evidence type="ECO:0000313" key="3">
    <source>
        <dbReference type="Proteomes" id="UP000054538"/>
    </source>
</evidence>
<evidence type="ECO:0000256" key="1">
    <source>
        <dbReference type="SAM" id="MobiDB-lite"/>
    </source>
</evidence>
<gene>
    <name evidence="2" type="ORF">PAXRUDRAFT_11970</name>
</gene>